<dbReference type="GO" id="GO:0004557">
    <property type="term" value="F:alpha-galactosidase activity"/>
    <property type="evidence" value="ECO:0007669"/>
    <property type="project" value="TreeGrafter"/>
</dbReference>
<dbReference type="GO" id="GO:0003676">
    <property type="term" value="F:nucleic acid binding"/>
    <property type="evidence" value="ECO:0007669"/>
    <property type="project" value="InterPro"/>
</dbReference>
<dbReference type="InterPro" id="IPR017853">
    <property type="entry name" value="GH"/>
</dbReference>
<keyword evidence="3 7" id="KW-1015">Disulfide bond</keyword>
<dbReference type="GO" id="GO:0016139">
    <property type="term" value="P:glycoside catabolic process"/>
    <property type="evidence" value="ECO:0007669"/>
    <property type="project" value="TreeGrafter"/>
</dbReference>
<feature type="compositionally biased region" description="Polar residues" evidence="8">
    <location>
        <begin position="582"/>
        <end position="598"/>
    </location>
</feature>
<dbReference type="InterPro" id="IPR036236">
    <property type="entry name" value="Znf_C2H2_sf"/>
</dbReference>
<proteinExistence type="inferred from homology"/>
<evidence type="ECO:0000256" key="4">
    <source>
        <dbReference type="ARBA" id="ARBA00023180"/>
    </source>
</evidence>
<feature type="region of interest" description="Disordered" evidence="8">
    <location>
        <begin position="27"/>
        <end position="77"/>
    </location>
</feature>
<keyword evidence="6" id="KW-0479">Metal-binding</keyword>
<gene>
    <name evidence="10" type="ORF">BYL167_LOCUS13832</name>
</gene>
<feature type="compositionally biased region" description="Low complexity" evidence="8">
    <location>
        <begin position="63"/>
        <end position="77"/>
    </location>
</feature>
<dbReference type="Gene3D" id="3.20.20.70">
    <property type="entry name" value="Aldolase class I"/>
    <property type="match status" value="1"/>
</dbReference>
<dbReference type="AlphaFoldDB" id="A0A8S2NJL9"/>
<feature type="domain" description="C2H2-type" evidence="9">
    <location>
        <begin position="281"/>
        <end position="305"/>
    </location>
</feature>
<evidence type="ECO:0000256" key="3">
    <source>
        <dbReference type="ARBA" id="ARBA00023157"/>
    </source>
</evidence>
<dbReference type="Gene3D" id="2.60.40.1180">
    <property type="entry name" value="Golgi alpha-mannosidase II"/>
    <property type="match status" value="1"/>
</dbReference>
<dbReference type="InterPro" id="IPR003604">
    <property type="entry name" value="Matrin/U1-like-C_Znf_C2H2"/>
</dbReference>
<evidence type="ECO:0000256" key="8">
    <source>
        <dbReference type="SAM" id="MobiDB-lite"/>
    </source>
</evidence>
<evidence type="ECO:0000256" key="6">
    <source>
        <dbReference type="PROSITE-ProRule" id="PRU00042"/>
    </source>
</evidence>
<dbReference type="Pfam" id="PF17450">
    <property type="entry name" value="Melibiase_2_C"/>
    <property type="match status" value="1"/>
</dbReference>
<protein>
    <recommendedName>
        <fullName evidence="7">Alpha-galactosidase</fullName>
        <ecNumber evidence="7">3.2.1.-</ecNumber>
    </recommendedName>
</protein>
<dbReference type="InterPro" id="IPR002241">
    <property type="entry name" value="Glyco_hydro_27"/>
</dbReference>
<feature type="compositionally biased region" description="Low complexity" evidence="8">
    <location>
        <begin position="458"/>
        <end position="477"/>
    </location>
</feature>
<evidence type="ECO:0000256" key="2">
    <source>
        <dbReference type="ARBA" id="ARBA00022801"/>
    </source>
</evidence>
<comment type="similarity">
    <text evidence="1 7">Belongs to the glycosyl hydrolase 27 family.</text>
</comment>
<feature type="compositionally biased region" description="Pro residues" evidence="8">
    <location>
        <begin position="561"/>
        <end position="579"/>
    </location>
</feature>
<dbReference type="SUPFAM" id="SSF51445">
    <property type="entry name" value="(Trans)glycosidases"/>
    <property type="match status" value="1"/>
</dbReference>
<accession>A0A8S2NJL9</accession>
<keyword evidence="4" id="KW-0325">Glycoprotein</keyword>
<evidence type="ECO:0000256" key="5">
    <source>
        <dbReference type="ARBA" id="ARBA00023295"/>
    </source>
</evidence>
<organism evidence="10 11">
    <name type="scientific">Rotaria magnacalcarata</name>
    <dbReference type="NCBI Taxonomy" id="392030"/>
    <lineage>
        <taxon>Eukaryota</taxon>
        <taxon>Metazoa</taxon>
        <taxon>Spiralia</taxon>
        <taxon>Gnathifera</taxon>
        <taxon>Rotifera</taxon>
        <taxon>Eurotatoria</taxon>
        <taxon>Bdelloidea</taxon>
        <taxon>Philodinida</taxon>
        <taxon>Philodinidae</taxon>
        <taxon>Rotaria</taxon>
    </lineage>
</organism>
<dbReference type="FunFam" id="3.20.20.70:FF:000197">
    <property type="entry name" value="Alpha-galactosidase"/>
    <property type="match status" value="1"/>
</dbReference>
<dbReference type="GO" id="GO:0008270">
    <property type="term" value="F:zinc ion binding"/>
    <property type="evidence" value="ECO:0007669"/>
    <property type="project" value="UniProtKB-KW"/>
</dbReference>
<dbReference type="PANTHER" id="PTHR11452:SF83">
    <property type="entry name" value="ALPHA-GALACTOSIDASE"/>
    <property type="match status" value="1"/>
</dbReference>
<dbReference type="PROSITE" id="PS00028">
    <property type="entry name" value="ZINC_FINGER_C2H2_1"/>
    <property type="match status" value="1"/>
</dbReference>
<dbReference type="InterPro" id="IPR035373">
    <property type="entry name" value="Melibiase/NAGA_C"/>
</dbReference>
<evidence type="ECO:0000259" key="9">
    <source>
        <dbReference type="PROSITE" id="PS50157"/>
    </source>
</evidence>
<feature type="compositionally biased region" description="Pro residues" evidence="8">
    <location>
        <begin position="478"/>
        <end position="499"/>
    </location>
</feature>
<sequence length="971" mass="108956">MVDTYVSFSKENCMNSFTAFEDIPEIKDSQDPFKIDQRDIEELQKKASTSSVEKTKKSKRKNNNNNTTSDSTKTTSATPTVQCDICSVPISGPIVFDSHMNGKKHQTQLKTMLNKNPQYKAPTYDELCARKQEPAVVNNESEKSDVTLSELNANETPVEPLVIQPKTLNCNMCNISCNSQQMFENHVSGKKHQAKMKLNNSTNPTSTRVIPDNNPSSSNYCDVCSIQLNSESDLTDHLAQKQHQMGVKDAECCAKEGAAMDINFENYKIPISDAEKDSFEYQCVPCVKKFRNKVQLIEHLKSTLHNRISNRSSHQSPSKPQSRGKTQAKRGSILQNDTITRDQSSTSFSSSTRSTGKSRPYRSQPYPRSRTYEPYNHDINSPTSQNIFGAFDPNNEMAYSLVNNTNNYYPATKRPIPYEQYSNEYDAFFPKRTRLYNDTSDNSKEFYPTEADYYSPATSSNYPPSTGSNYPPSTSSSYPPPSSSSYPPPSSSSHYPPPASSNYPWNDDNNSYTSPVDDYNDQPAAAGLSWPYSTEPHFDPPQYSAPPSAYINPIHYSSNQPPLPSYEPPPPLPNYPPPSSYTRAQSSSFHANTGNQGTKNYQHEVARDEKLIRTQAQLLVDGGYLAAGYQYIIIDDCWLNTTRAPDGSLQPDNQRFPSGIPALADYVHSLGLKFGIYEDYGTETCAGYPGILGHLEQDAKTFASWKVDYLKLDGCNADIKDFDTGYPAMEQALNSTGFPIAYSCSWPAYQEFSKIKPNYTAISQTCNLWRNWADIDDSWDSVYSITQWFGDNQDRLSPFHGPGHWNDPDMIVIGNFGLSPGQSRAQMALWSIMAAPLILSVDLRTISDWARAIILNKNLIAINQDPLGAMGRRILKLGGNVEVWSKPLENDRVAFVALYPDPYGTPIQVTISLADLGLIRYQDYNFFESFNGDFLGKYHYTDKYSCTINPSGDVHAFYVESAAPTKRFRRH</sequence>
<dbReference type="EMBL" id="CAJOBH010004820">
    <property type="protein sequence ID" value="CAF4003813.1"/>
    <property type="molecule type" value="Genomic_DNA"/>
</dbReference>
<dbReference type="SMART" id="SM00451">
    <property type="entry name" value="ZnF_U1"/>
    <property type="match status" value="3"/>
</dbReference>
<evidence type="ECO:0000313" key="10">
    <source>
        <dbReference type="EMBL" id="CAF4003813.1"/>
    </source>
</evidence>
<feature type="compositionally biased region" description="Basic and acidic residues" evidence="8">
    <location>
        <begin position="27"/>
        <end position="45"/>
    </location>
</feature>
<dbReference type="PRINTS" id="PR00740">
    <property type="entry name" value="GLHYDRLASE27"/>
</dbReference>
<dbReference type="CDD" id="cd14792">
    <property type="entry name" value="GH27"/>
    <property type="match status" value="1"/>
</dbReference>
<dbReference type="InterPro" id="IPR013780">
    <property type="entry name" value="Glyco_hydro_b"/>
</dbReference>
<dbReference type="SUPFAM" id="SSF57667">
    <property type="entry name" value="beta-beta-alpha zinc fingers"/>
    <property type="match status" value="3"/>
</dbReference>
<dbReference type="PROSITE" id="PS50157">
    <property type="entry name" value="ZINC_FINGER_C2H2_2"/>
    <property type="match status" value="1"/>
</dbReference>
<dbReference type="PANTHER" id="PTHR11452">
    <property type="entry name" value="ALPHA-GALACTOSIDASE/ALPHA-N-ACETYLGALACTOSAMINIDASE"/>
    <property type="match status" value="1"/>
</dbReference>
<comment type="subunit">
    <text evidence="7">Homodimer.</text>
</comment>
<dbReference type="GO" id="GO:0009311">
    <property type="term" value="P:oligosaccharide metabolic process"/>
    <property type="evidence" value="ECO:0007669"/>
    <property type="project" value="TreeGrafter"/>
</dbReference>
<dbReference type="SMART" id="SM00355">
    <property type="entry name" value="ZnF_C2H2"/>
    <property type="match status" value="4"/>
</dbReference>
<evidence type="ECO:0000256" key="1">
    <source>
        <dbReference type="ARBA" id="ARBA00009743"/>
    </source>
</evidence>
<keyword evidence="2 7" id="KW-0378">Hydrolase</keyword>
<dbReference type="InterPro" id="IPR013087">
    <property type="entry name" value="Znf_C2H2_type"/>
</dbReference>
<dbReference type="Pfam" id="PF12874">
    <property type="entry name" value="zf-met"/>
    <property type="match status" value="3"/>
</dbReference>
<keyword evidence="5 7" id="KW-0326">Glycosidase</keyword>
<name>A0A8S2NJL9_9BILA</name>
<keyword evidence="6" id="KW-0863">Zinc-finger</keyword>
<evidence type="ECO:0000256" key="7">
    <source>
        <dbReference type="RuleBase" id="RU361168"/>
    </source>
</evidence>
<dbReference type="SUPFAM" id="SSF51011">
    <property type="entry name" value="Glycosyl hydrolase domain"/>
    <property type="match status" value="1"/>
</dbReference>
<feature type="compositionally biased region" description="Low complexity" evidence="8">
    <location>
        <begin position="341"/>
        <end position="369"/>
    </location>
</feature>
<evidence type="ECO:0000313" key="11">
    <source>
        <dbReference type="Proteomes" id="UP000681967"/>
    </source>
</evidence>
<dbReference type="GO" id="GO:0005737">
    <property type="term" value="C:cytoplasm"/>
    <property type="evidence" value="ECO:0007669"/>
    <property type="project" value="TreeGrafter"/>
</dbReference>
<feature type="compositionally biased region" description="Polar residues" evidence="8">
    <location>
        <begin position="303"/>
        <end position="325"/>
    </location>
</feature>
<dbReference type="Gene3D" id="3.30.160.60">
    <property type="entry name" value="Classic Zinc Finger"/>
    <property type="match status" value="3"/>
</dbReference>
<keyword evidence="6" id="KW-0862">Zinc</keyword>
<feature type="region of interest" description="Disordered" evidence="8">
    <location>
        <begin position="303"/>
        <end position="381"/>
    </location>
</feature>
<feature type="region of interest" description="Disordered" evidence="8">
    <location>
        <begin position="436"/>
        <end position="598"/>
    </location>
</feature>
<comment type="caution">
    <text evidence="10">The sequence shown here is derived from an EMBL/GenBank/DDBJ whole genome shotgun (WGS) entry which is preliminary data.</text>
</comment>
<dbReference type="InterPro" id="IPR013785">
    <property type="entry name" value="Aldolase_TIM"/>
</dbReference>
<dbReference type="Pfam" id="PF16499">
    <property type="entry name" value="Melibiase_2"/>
    <property type="match status" value="1"/>
</dbReference>
<dbReference type="EC" id="3.2.1.-" evidence="7"/>
<dbReference type="Proteomes" id="UP000681967">
    <property type="component" value="Unassembled WGS sequence"/>
</dbReference>
<reference evidence="10" key="1">
    <citation type="submission" date="2021-02" db="EMBL/GenBank/DDBJ databases">
        <authorList>
            <person name="Nowell W R."/>
        </authorList>
    </citation>
    <scope>NUCLEOTIDE SEQUENCE</scope>
</reference>